<keyword evidence="2" id="KW-1185">Reference proteome</keyword>
<evidence type="ECO:0000313" key="2">
    <source>
        <dbReference type="Proteomes" id="UP000008311"/>
    </source>
</evidence>
<dbReference type="AlphaFoldDB" id="B9S3R1"/>
<dbReference type="InParanoid" id="B9S3R1"/>
<reference evidence="2" key="1">
    <citation type="journal article" date="2010" name="Nat. Biotechnol.">
        <title>Draft genome sequence of the oilseed species Ricinus communis.</title>
        <authorList>
            <person name="Chan A.P."/>
            <person name="Crabtree J."/>
            <person name="Zhao Q."/>
            <person name="Lorenzi H."/>
            <person name="Orvis J."/>
            <person name="Puiu D."/>
            <person name="Melake-Berhan A."/>
            <person name="Jones K.M."/>
            <person name="Redman J."/>
            <person name="Chen G."/>
            <person name="Cahoon E.B."/>
            <person name="Gedil M."/>
            <person name="Stanke M."/>
            <person name="Haas B.J."/>
            <person name="Wortman J.R."/>
            <person name="Fraser-Liggett C.M."/>
            <person name="Ravel J."/>
            <person name="Rabinowicz P.D."/>
        </authorList>
    </citation>
    <scope>NUCLEOTIDE SEQUENCE [LARGE SCALE GENOMIC DNA]</scope>
    <source>
        <strain evidence="2">cv. Hale</strain>
    </source>
</reference>
<evidence type="ECO:0000313" key="1">
    <source>
        <dbReference type="EMBL" id="EEF41766.1"/>
    </source>
</evidence>
<gene>
    <name evidence="1" type="ORF">RCOM_1554080</name>
</gene>
<accession>B9S3R1</accession>
<dbReference type="EMBL" id="EQ973861">
    <property type="protein sequence ID" value="EEF41766.1"/>
    <property type="molecule type" value="Genomic_DNA"/>
</dbReference>
<organism evidence="1 2">
    <name type="scientific">Ricinus communis</name>
    <name type="common">Castor bean</name>
    <dbReference type="NCBI Taxonomy" id="3988"/>
    <lineage>
        <taxon>Eukaryota</taxon>
        <taxon>Viridiplantae</taxon>
        <taxon>Streptophyta</taxon>
        <taxon>Embryophyta</taxon>
        <taxon>Tracheophyta</taxon>
        <taxon>Spermatophyta</taxon>
        <taxon>Magnoliopsida</taxon>
        <taxon>eudicotyledons</taxon>
        <taxon>Gunneridae</taxon>
        <taxon>Pentapetalae</taxon>
        <taxon>rosids</taxon>
        <taxon>fabids</taxon>
        <taxon>Malpighiales</taxon>
        <taxon>Euphorbiaceae</taxon>
        <taxon>Acalyphoideae</taxon>
        <taxon>Acalypheae</taxon>
        <taxon>Ricinus</taxon>
    </lineage>
</organism>
<protein>
    <submittedName>
        <fullName evidence="1">Uncharacterized protein</fullName>
    </submittedName>
</protein>
<proteinExistence type="predicted"/>
<sequence>MDEVKGPNGKFDCCKICNEAHEQYLSPTTRLTATVATILLYSSHSDHRSTSNAYYRASSMLQAHPHHQFHLKLLEIDNARREEARLSLLSLEHPHDGIF</sequence>
<dbReference type="Proteomes" id="UP000008311">
    <property type="component" value="Unassembled WGS sequence"/>
</dbReference>
<name>B9S3R1_RICCO</name>